<dbReference type="GO" id="GO:0046872">
    <property type="term" value="F:metal ion binding"/>
    <property type="evidence" value="ECO:0007669"/>
    <property type="project" value="UniProtKB-KW"/>
</dbReference>
<evidence type="ECO:0000313" key="4">
    <source>
        <dbReference type="Proteomes" id="UP000253551"/>
    </source>
</evidence>
<evidence type="ECO:0000256" key="2">
    <source>
        <dbReference type="ARBA" id="ARBA00023242"/>
    </source>
</evidence>
<dbReference type="PANTHER" id="PTHR47659">
    <property type="entry name" value="ZN(II)2CYS6 TRANSCRIPTION FACTOR (EUROFUNG)-RELATED"/>
    <property type="match status" value="1"/>
</dbReference>
<name>A0A367J3S4_RHIST</name>
<organism evidence="3 4">
    <name type="scientific">Rhizopus stolonifer</name>
    <name type="common">Rhizopus nigricans</name>
    <dbReference type="NCBI Taxonomy" id="4846"/>
    <lineage>
        <taxon>Eukaryota</taxon>
        <taxon>Fungi</taxon>
        <taxon>Fungi incertae sedis</taxon>
        <taxon>Mucoromycota</taxon>
        <taxon>Mucoromycotina</taxon>
        <taxon>Mucoromycetes</taxon>
        <taxon>Mucorales</taxon>
        <taxon>Mucorineae</taxon>
        <taxon>Rhizopodaceae</taxon>
        <taxon>Rhizopus</taxon>
    </lineage>
</organism>
<evidence type="ECO:0000256" key="1">
    <source>
        <dbReference type="ARBA" id="ARBA00022723"/>
    </source>
</evidence>
<dbReference type="InterPro" id="IPR050335">
    <property type="entry name" value="ERT1_acuK_gluconeogen_tf"/>
</dbReference>
<reference evidence="3 4" key="1">
    <citation type="journal article" date="2018" name="G3 (Bethesda)">
        <title>Phylogenetic and Phylogenomic Definition of Rhizopus Species.</title>
        <authorList>
            <person name="Gryganskyi A.P."/>
            <person name="Golan J."/>
            <person name="Dolatabadi S."/>
            <person name="Mondo S."/>
            <person name="Robb S."/>
            <person name="Idnurm A."/>
            <person name="Muszewska A."/>
            <person name="Steczkiewicz K."/>
            <person name="Masonjones S."/>
            <person name="Liao H.L."/>
            <person name="Gajdeczka M.T."/>
            <person name="Anike F."/>
            <person name="Vuek A."/>
            <person name="Anishchenko I.M."/>
            <person name="Voigt K."/>
            <person name="de Hoog G.S."/>
            <person name="Smith M.E."/>
            <person name="Heitman J."/>
            <person name="Vilgalys R."/>
            <person name="Stajich J.E."/>
        </authorList>
    </citation>
    <scope>NUCLEOTIDE SEQUENCE [LARGE SCALE GENOMIC DNA]</scope>
    <source>
        <strain evidence="3 4">LSU 92-RS-03</strain>
    </source>
</reference>
<dbReference type="OrthoDB" id="5575144at2759"/>
<feature type="non-terminal residue" evidence="3">
    <location>
        <position position="1"/>
    </location>
</feature>
<evidence type="ECO:0008006" key="5">
    <source>
        <dbReference type="Google" id="ProtNLM"/>
    </source>
</evidence>
<proteinExistence type="predicted"/>
<keyword evidence="1" id="KW-0479">Metal-binding</keyword>
<evidence type="ECO:0000313" key="3">
    <source>
        <dbReference type="EMBL" id="RCH84371.1"/>
    </source>
</evidence>
<keyword evidence="4" id="KW-1185">Reference proteome</keyword>
<sequence>CDDGRPCGRCIKLGLTATCRNSDRKERKKGVKRGPYKKRQIKENVVVYPQLAQEPWMVPTQMQWTDLIGCPANSFADETLHWEAEKIWSMPLEQHYELDLFQEPHVWYPVSPCIPLYPTF</sequence>
<accession>A0A367J3S4</accession>
<keyword evidence="2" id="KW-0539">Nucleus</keyword>
<comment type="caution">
    <text evidence="3">The sequence shown here is derived from an EMBL/GenBank/DDBJ whole genome shotgun (WGS) entry which is preliminary data.</text>
</comment>
<dbReference type="EMBL" id="PJQM01004463">
    <property type="protein sequence ID" value="RCH84371.1"/>
    <property type="molecule type" value="Genomic_DNA"/>
</dbReference>
<dbReference type="Proteomes" id="UP000253551">
    <property type="component" value="Unassembled WGS sequence"/>
</dbReference>
<dbReference type="STRING" id="4846.A0A367J3S4"/>
<dbReference type="PANTHER" id="PTHR47659:SF7">
    <property type="entry name" value="FUNGAL TRANSCRIPTIONAL REGULATORY PROTEIN, N-TERMINAL DOMAIN-CONTAINING PROTEIN"/>
    <property type="match status" value="1"/>
</dbReference>
<gene>
    <name evidence="3" type="ORF">CU098_002885</name>
</gene>
<dbReference type="AlphaFoldDB" id="A0A367J3S4"/>
<protein>
    <recommendedName>
        <fullName evidence="5">Zn(2)-C6 fungal-type domain-containing protein</fullName>
    </recommendedName>
</protein>